<dbReference type="OrthoDB" id="10000533at2759"/>
<dbReference type="STRING" id="1448308.A0A2T2N805"/>
<keyword evidence="6" id="KW-1185">Reference proteome</keyword>
<keyword evidence="3" id="KW-0560">Oxidoreductase</keyword>
<dbReference type="Gene3D" id="3.90.25.10">
    <property type="entry name" value="UDP-galactose 4-epimerase, domain 1"/>
    <property type="match status" value="1"/>
</dbReference>
<dbReference type="InterPro" id="IPR008030">
    <property type="entry name" value="NmrA-like"/>
</dbReference>
<dbReference type="PANTHER" id="PTHR47706:SF4">
    <property type="entry name" value="NMRA-LIKE DOMAIN-CONTAINING PROTEIN"/>
    <property type="match status" value="1"/>
</dbReference>
<comment type="similarity">
    <text evidence="1">Belongs to the NmrA-type oxidoreductase family. Isoflavone reductase subfamily.</text>
</comment>
<evidence type="ECO:0000256" key="1">
    <source>
        <dbReference type="ARBA" id="ARBA00005725"/>
    </source>
</evidence>
<dbReference type="GO" id="GO:0016491">
    <property type="term" value="F:oxidoreductase activity"/>
    <property type="evidence" value="ECO:0007669"/>
    <property type="project" value="UniProtKB-KW"/>
</dbReference>
<dbReference type="Gene3D" id="3.40.50.720">
    <property type="entry name" value="NAD(P)-binding Rossmann-like Domain"/>
    <property type="match status" value="1"/>
</dbReference>
<protein>
    <submittedName>
        <fullName evidence="5">NAD(P)-binding protein</fullName>
    </submittedName>
</protein>
<dbReference type="SUPFAM" id="SSF51735">
    <property type="entry name" value="NAD(P)-binding Rossmann-fold domains"/>
    <property type="match status" value="1"/>
</dbReference>
<organism evidence="5 6">
    <name type="scientific">Corynespora cassiicola Philippines</name>
    <dbReference type="NCBI Taxonomy" id="1448308"/>
    <lineage>
        <taxon>Eukaryota</taxon>
        <taxon>Fungi</taxon>
        <taxon>Dikarya</taxon>
        <taxon>Ascomycota</taxon>
        <taxon>Pezizomycotina</taxon>
        <taxon>Dothideomycetes</taxon>
        <taxon>Pleosporomycetidae</taxon>
        <taxon>Pleosporales</taxon>
        <taxon>Corynesporascaceae</taxon>
        <taxon>Corynespora</taxon>
    </lineage>
</organism>
<evidence type="ECO:0000313" key="6">
    <source>
        <dbReference type="Proteomes" id="UP000240883"/>
    </source>
</evidence>
<dbReference type="Proteomes" id="UP000240883">
    <property type="component" value="Unassembled WGS sequence"/>
</dbReference>
<evidence type="ECO:0000256" key="3">
    <source>
        <dbReference type="ARBA" id="ARBA00023002"/>
    </source>
</evidence>
<dbReference type="Pfam" id="PF05368">
    <property type="entry name" value="NmrA"/>
    <property type="match status" value="1"/>
</dbReference>
<accession>A0A2T2N805</accession>
<dbReference type="AlphaFoldDB" id="A0A2T2N805"/>
<sequence length="312" mass="33919">MSSIVAVAGGTGKLGRAIVDELVAAGSFKVIVLARKADDAQAKELGARVIAVNYGDADSIASVLESNGVDTVISTLDSQAGPDPELALIHASEKSNTTKRYIPSTWGISYTAEVAEKFPFFKPKYDILQKLKKGSLEYTAVVNGYFLDYFVAPHVKTYMPPMTPVIDIASNKAAIPGSGDVPVTFTYSFDIGRFVAKLLAADKWNAESYIIGDKVTWNQFLQIAEEAKGTKFDVAHDSLETLKSGKITELPAHQHLYAFFPKEVLQGLLASFGVMFAEGVFDLKPSRTLNDIFPDVKSRGVAELVNQAWKRD</sequence>
<feature type="domain" description="NmrA-like" evidence="4">
    <location>
        <begin position="2"/>
        <end position="272"/>
    </location>
</feature>
<evidence type="ECO:0000259" key="4">
    <source>
        <dbReference type="Pfam" id="PF05368"/>
    </source>
</evidence>
<dbReference type="InterPro" id="IPR051609">
    <property type="entry name" value="NmrA/Isoflavone_reductase-like"/>
</dbReference>
<gene>
    <name evidence="5" type="ORF">BS50DRAFT_504333</name>
</gene>
<name>A0A2T2N805_CORCC</name>
<proteinExistence type="inferred from homology"/>
<evidence type="ECO:0000256" key="2">
    <source>
        <dbReference type="ARBA" id="ARBA00022857"/>
    </source>
</evidence>
<keyword evidence="2" id="KW-0521">NADP</keyword>
<reference evidence="5 6" key="1">
    <citation type="journal article" date="2018" name="Front. Microbiol.">
        <title>Genome-Wide Analysis of Corynespora cassiicola Leaf Fall Disease Putative Effectors.</title>
        <authorList>
            <person name="Lopez D."/>
            <person name="Ribeiro S."/>
            <person name="Label P."/>
            <person name="Fumanal B."/>
            <person name="Venisse J.S."/>
            <person name="Kohler A."/>
            <person name="de Oliveira R.R."/>
            <person name="Labutti K."/>
            <person name="Lipzen A."/>
            <person name="Lail K."/>
            <person name="Bauer D."/>
            <person name="Ohm R.A."/>
            <person name="Barry K.W."/>
            <person name="Spatafora J."/>
            <person name="Grigoriev I.V."/>
            <person name="Martin F.M."/>
            <person name="Pujade-Renaud V."/>
        </authorList>
    </citation>
    <scope>NUCLEOTIDE SEQUENCE [LARGE SCALE GENOMIC DNA]</scope>
    <source>
        <strain evidence="5 6">Philippines</strain>
    </source>
</reference>
<evidence type="ECO:0000313" key="5">
    <source>
        <dbReference type="EMBL" id="PSN61510.1"/>
    </source>
</evidence>
<dbReference type="EMBL" id="KZ678144">
    <property type="protein sequence ID" value="PSN61510.1"/>
    <property type="molecule type" value="Genomic_DNA"/>
</dbReference>
<dbReference type="InterPro" id="IPR036291">
    <property type="entry name" value="NAD(P)-bd_dom_sf"/>
</dbReference>
<dbReference type="PANTHER" id="PTHR47706">
    <property type="entry name" value="NMRA-LIKE FAMILY PROTEIN"/>
    <property type="match status" value="1"/>
</dbReference>